<name>M0L7D0_NATLA</name>
<dbReference type="Proteomes" id="UP000011555">
    <property type="component" value="Unassembled WGS sequence"/>
</dbReference>
<dbReference type="AlphaFoldDB" id="M0L7D0"/>
<sequence>MDTHPTRRRLLQLGGAGATASLAGCTQFDLGQSDESGTETDTESAAELEVGREPDMDPEDGITAIVQPDQEEFEALEAEIREEIESGELEQMEAQVEFQRRQAELTAARAAEFESEFGNDDELSIEAGIAEAGAFLLDGSDERLVDTLRNGEVNGLIPGEEYALMLEQQAEL</sequence>
<protein>
    <submittedName>
        <fullName evidence="2">Uncharacterized protein</fullName>
    </submittedName>
</protein>
<evidence type="ECO:0000313" key="3">
    <source>
        <dbReference type="Proteomes" id="UP000011555"/>
    </source>
</evidence>
<comment type="caution">
    <text evidence="2">The sequence shown here is derived from an EMBL/GenBank/DDBJ whole genome shotgun (WGS) entry which is preliminary data.</text>
</comment>
<keyword evidence="3" id="KW-1185">Reference proteome</keyword>
<evidence type="ECO:0000313" key="2">
    <source>
        <dbReference type="EMBL" id="EMA27865.1"/>
    </source>
</evidence>
<feature type="compositionally biased region" description="Acidic residues" evidence="1">
    <location>
        <begin position="36"/>
        <end position="46"/>
    </location>
</feature>
<feature type="region of interest" description="Disordered" evidence="1">
    <location>
        <begin position="28"/>
        <end position="61"/>
    </location>
</feature>
<proteinExistence type="predicted"/>
<dbReference type="PROSITE" id="PS51257">
    <property type="entry name" value="PROKAR_LIPOPROTEIN"/>
    <property type="match status" value="1"/>
</dbReference>
<dbReference type="InParanoid" id="M0L7D0"/>
<dbReference type="RefSeq" id="WP_007143576.1">
    <property type="nucleotide sequence ID" value="NZ_AOLZ01000076.1"/>
</dbReference>
<gene>
    <name evidence="2" type="ORF">C445_19472</name>
</gene>
<dbReference type="EMBL" id="AOLZ01000076">
    <property type="protein sequence ID" value="EMA27865.1"/>
    <property type="molecule type" value="Genomic_DNA"/>
</dbReference>
<accession>M0L7D0</accession>
<organism evidence="2 3">
    <name type="scientific">Natronobacterium lacisalsi AJ5</name>
    <dbReference type="NCBI Taxonomy" id="358396"/>
    <lineage>
        <taxon>Archaea</taxon>
        <taxon>Methanobacteriati</taxon>
        <taxon>Methanobacteriota</taxon>
        <taxon>Stenosarchaea group</taxon>
        <taxon>Halobacteria</taxon>
        <taxon>Halobacteriales</taxon>
        <taxon>Natrialbaceae</taxon>
        <taxon>Natronobacterium</taxon>
    </lineage>
</organism>
<evidence type="ECO:0000256" key="1">
    <source>
        <dbReference type="SAM" id="MobiDB-lite"/>
    </source>
</evidence>
<dbReference type="eggNOG" id="arCOG06295">
    <property type="taxonomic scope" value="Archaea"/>
</dbReference>
<reference evidence="2 3" key="1">
    <citation type="journal article" date="2014" name="PLoS Genet.">
        <title>Phylogenetically driven sequencing of extremely halophilic archaea reveals strategies for static and dynamic osmo-response.</title>
        <authorList>
            <person name="Becker E.A."/>
            <person name="Seitzer P.M."/>
            <person name="Tritt A."/>
            <person name="Larsen D."/>
            <person name="Krusor M."/>
            <person name="Yao A.I."/>
            <person name="Wu D."/>
            <person name="Madern D."/>
            <person name="Eisen J.A."/>
            <person name="Darling A.E."/>
            <person name="Facciotti M.T."/>
        </authorList>
    </citation>
    <scope>NUCLEOTIDE SEQUENCE [LARGE SCALE GENOMIC DNA]</scope>
    <source>
        <strain evidence="2 3">AJ5</strain>
    </source>
</reference>